<dbReference type="PANTHER" id="PTHR43757">
    <property type="entry name" value="AMINOMETHYLTRANSFERASE"/>
    <property type="match status" value="1"/>
</dbReference>
<dbReference type="EMBL" id="CAESAF010000050">
    <property type="protein sequence ID" value="CAB4336523.1"/>
    <property type="molecule type" value="Genomic_DNA"/>
</dbReference>
<dbReference type="PANTHER" id="PTHR43757:SF2">
    <property type="entry name" value="AMINOMETHYLTRANSFERASE, MITOCHONDRIAL"/>
    <property type="match status" value="1"/>
</dbReference>
<evidence type="ECO:0000256" key="6">
    <source>
        <dbReference type="ARBA" id="ARBA00047665"/>
    </source>
</evidence>
<evidence type="ECO:0000256" key="2">
    <source>
        <dbReference type="ARBA" id="ARBA00012616"/>
    </source>
</evidence>
<dbReference type="EC" id="2.1.2.10" evidence="2"/>
<evidence type="ECO:0000256" key="5">
    <source>
        <dbReference type="ARBA" id="ARBA00031395"/>
    </source>
</evidence>
<keyword evidence="3" id="KW-0032">Aminotransferase</keyword>
<comment type="similarity">
    <text evidence="1">Belongs to the GcvT family.</text>
</comment>
<feature type="domain" description="Aminomethyltransferase C-terminal" evidence="8">
    <location>
        <begin position="291"/>
        <end position="366"/>
    </location>
</feature>
<dbReference type="SUPFAM" id="SSF101790">
    <property type="entry name" value="Aminomethyltransferase beta-barrel domain"/>
    <property type="match status" value="1"/>
</dbReference>
<proteinExistence type="inferred from homology"/>
<evidence type="ECO:0000259" key="8">
    <source>
        <dbReference type="Pfam" id="PF08669"/>
    </source>
</evidence>
<dbReference type="InterPro" id="IPR027266">
    <property type="entry name" value="TrmE/GcvT-like"/>
</dbReference>
<dbReference type="InterPro" id="IPR006222">
    <property type="entry name" value="GCVT_N"/>
</dbReference>
<dbReference type="AlphaFoldDB" id="A0A6J5ZAD3"/>
<keyword evidence="4" id="KW-0808">Transferase</keyword>
<dbReference type="GO" id="GO:0005829">
    <property type="term" value="C:cytosol"/>
    <property type="evidence" value="ECO:0007669"/>
    <property type="project" value="TreeGrafter"/>
</dbReference>
<dbReference type="InterPro" id="IPR013977">
    <property type="entry name" value="GcvT_C"/>
</dbReference>
<dbReference type="InterPro" id="IPR029043">
    <property type="entry name" value="GcvT/YgfZ_C"/>
</dbReference>
<dbReference type="PIRSF" id="PIRSF006487">
    <property type="entry name" value="GcvT"/>
    <property type="match status" value="1"/>
</dbReference>
<dbReference type="NCBIfam" id="NF001567">
    <property type="entry name" value="PRK00389.1"/>
    <property type="match status" value="1"/>
</dbReference>
<sequence length="371" mass="40073">MKSPLNDWHLAMEAKLADFGGWDMPIEYPKGISGFSGGTLAEHFAVRERVGIFDVSHLGKISVKGQGAKAFVNTMVTNDLDRIGSGQAQYNLFCNAEGGVIDDLIVYEFSADDIFIIPNASNCAQVAADFITNSPSGIEVKNLHRDFGVLAVQGPDSSKVLAELGVNLHLDYMSFNKLVLPGQEKLGEVIICRTGYSGEFGFELLPAWDATADLWRILVDVISKFDGRVCGLGARDTLRTEMGYPLHGHELSLEITPVQASANWAVAFSKSDFRGRAALLDEKSRGPERVLRAIKSNDRGIPRAGMSVLDTSGNLIGEVTSGTFSPTLKVGIALALVKPDFKIGDQVQIDIRGRLSAASIAKAPFVESKVR</sequence>
<dbReference type="Gene3D" id="3.30.1360.120">
    <property type="entry name" value="Probable tRNA modification gtpase trme, domain 1"/>
    <property type="match status" value="1"/>
</dbReference>
<dbReference type="Pfam" id="PF08669">
    <property type="entry name" value="GCV_T_C"/>
    <property type="match status" value="1"/>
</dbReference>
<comment type="catalytic activity">
    <reaction evidence="6">
        <text>N(6)-[(R)-S(8)-aminomethyldihydrolipoyl]-L-lysyl-[protein] + (6S)-5,6,7,8-tetrahydrofolate = N(6)-[(R)-dihydrolipoyl]-L-lysyl-[protein] + (6R)-5,10-methylene-5,6,7,8-tetrahydrofolate + NH4(+)</text>
        <dbReference type="Rhea" id="RHEA:16945"/>
        <dbReference type="Rhea" id="RHEA-COMP:10475"/>
        <dbReference type="Rhea" id="RHEA-COMP:10492"/>
        <dbReference type="ChEBI" id="CHEBI:15636"/>
        <dbReference type="ChEBI" id="CHEBI:28938"/>
        <dbReference type="ChEBI" id="CHEBI:57453"/>
        <dbReference type="ChEBI" id="CHEBI:83100"/>
        <dbReference type="ChEBI" id="CHEBI:83143"/>
        <dbReference type="EC" id="2.1.2.10"/>
    </reaction>
</comment>
<dbReference type="InterPro" id="IPR006223">
    <property type="entry name" value="GcvT"/>
</dbReference>
<dbReference type="SUPFAM" id="SSF103025">
    <property type="entry name" value="Folate-binding domain"/>
    <property type="match status" value="1"/>
</dbReference>
<feature type="domain" description="GCVT N-terminal" evidence="7">
    <location>
        <begin position="5"/>
        <end position="270"/>
    </location>
</feature>
<reference evidence="9" key="1">
    <citation type="submission" date="2020-05" db="EMBL/GenBank/DDBJ databases">
        <authorList>
            <person name="Chiriac C."/>
            <person name="Salcher M."/>
            <person name="Ghai R."/>
            <person name="Kavagutti S V."/>
        </authorList>
    </citation>
    <scope>NUCLEOTIDE SEQUENCE</scope>
</reference>
<evidence type="ECO:0000256" key="1">
    <source>
        <dbReference type="ARBA" id="ARBA00008609"/>
    </source>
</evidence>
<protein>
    <recommendedName>
        <fullName evidence="2">aminomethyltransferase</fullName>
        <ecNumber evidence="2">2.1.2.10</ecNumber>
    </recommendedName>
    <alternativeName>
        <fullName evidence="5">Glycine cleavage system T protein</fullName>
    </alternativeName>
</protein>
<name>A0A6J5ZAD3_9ZZZZ</name>
<dbReference type="Pfam" id="PF01571">
    <property type="entry name" value="GCV_T"/>
    <property type="match status" value="1"/>
</dbReference>
<dbReference type="GO" id="GO:0005960">
    <property type="term" value="C:glycine cleavage complex"/>
    <property type="evidence" value="ECO:0007669"/>
    <property type="project" value="InterPro"/>
</dbReference>
<evidence type="ECO:0000256" key="4">
    <source>
        <dbReference type="ARBA" id="ARBA00022679"/>
    </source>
</evidence>
<dbReference type="Gene3D" id="3.30.70.1400">
    <property type="entry name" value="Aminomethyltransferase beta-barrel domains"/>
    <property type="match status" value="1"/>
</dbReference>
<accession>A0A6J5ZAD3</accession>
<organism evidence="9">
    <name type="scientific">freshwater metagenome</name>
    <dbReference type="NCBI Taxonomy" id="449393"/>
    <lineage>
        <taxon>unclassified sequences</taxon>
        <taxon>metagenomes</taxon>
        <taxon>ecological metagenomes</taxon>
    </lineage>
</organism>
<dbReference type="FunFam" id="3.30.70.1400:FF:000001">
    <property type="entry name" value="Aminomethyltransferase"/>
    <property type="match status" value="1"/>
</dbReference>
<evidence type="ECO:0000313" key="9">
    <source>
        <dbReference type="EMBL" id="CAB4336523.1"/>
    </source>
</evidence>
<evidence type="ECO:0000256" key="3">
    <source>
        <dbReference type="ARBA" id="ARBA00022576"/>
    </source>
</evidence>
<dbReference type="GO" id="GO:0004047">
    <property type="term" value="F:aminomethyltransferase activity"/>
    <property type="evidence" value="ECO:0007669"/>
    <property type="project" value="UniProtKB-EC"/>
</dbReference>
<dbReference type="GO" id="GO:0008483">
    <property type="term" value="F:transaminase activity"/>
    <property type="evidence" value="ECO:0007669"/>
    <property type="project" value="UniProtKB-KW"/>
</dbReference>
<dbReference type="GO" id="GO:0006546">
    <property type="term" value="P:glycine catabolic process"/>
    <property type="evidence" value="ECO:0007669"/>
    <property type="project" value="InterPro"/>
</dbReference>
<dbReference type="Gene3D" id="4.10.1250.10">
    <property type="entry name" value="Aminomethyltransferase fragment"/>
    <property type="match status" value="1"/>
</dbReference>
<dbReference type="NCBIfam" id="TIGR00528">
    <property type="entry name" value="gcvT"/>
    <property type="match status" value="1"/>
</dbReference>
<dbReference type="Gene3D" id="2.40.30.110">
    <property type="entry name" value="Aminomethyltransferase beta-barrel domains"/>
    <property type="match status" value="1"/>
</dbReference>
<evidence type="ECO:0000259" key="7">
    <source>
        <dbReference type="Pfam" id="PF01571"/>
    </source>
</evidence>
<dbReference type="InterPro" id="IPR028896">
    <property type="entry name" value="GcvT/YgfZ/DmdA"/>
</dbReference>
<gene>
    <name evidence="9" type="ORF">UFOPK3574_00592</name>
</gene>